<keyword evidence="3" id="KW-0808">Transferase</keyword>
<evidence type="ECO:0000256" key="5">
    <source>
        <dbReference type="SAM" id="Phobius"/>
    </source>
</evidence>
<proteinExistence type="predicted"/>
<dbReference type="InterPro" id="IPR019734">
    <property type="entry name" value="TPR_rpt"/>
</dbReference>
<organism evidence="6 7">
    <name type="scientific">Synechococcus sp. (strain ATCC 27144 / PCC 6301 / SAUG 1402/1)</name>
    <name type="common">Anacystis nidulans</name>
    <dbReference type="NCBI Taxonomy" id="269084"/>
    <lineage>
        <taxon>Bacteria</taxon>
        <taxon>Bacillati</taxon>
        <taxon>Cyanobacteriota</taxon>
        <taxon>Cyanophyceae</taxon>
        <taxon>Synechococcales</taxon>
        <taxon>Synechococcaceae</taxon>
        <taxon>Synechococcus</taxon>
    </lineage>
</organism>
<evidence type="ECO:0000256" key="4">
    <source>
        <dbReference type="PROSITE-ProRule" id="PRU00339"/>
    </source>
</evidence>
<dbReference type="PROSITE" id="PS50005">
    <property type="entry name" value="TPR"/>
    <property type="match status" value="2"/>
</dbReference>
<evidence type="ECO:0000313" key="6">
    <source>
        <dbReference type="EMBL" id="BAD78468.1"/>
    </source>
</evidence>
<dbReference type="PANTHER" id="PTHR44835">
    <property type="entry name" value="UDP-N-ACETYLGLUCOSAMINE--PEPTIDE N-ACETYLGLUCOSAMINYLTRANSFERASE SPINDLY-RELATED"/>
    <property type="match status" value="1"/>
</dbReference>
<feature type="transmembrane region" description="Helical" evidence="5">
    <location>
        <begin position="6"/>
        <end position="24"/>
    </location>
</feature>
<comment type="pathway">
    <text evidence="1">Protein modification; protein glycosylation.</text>
</comment>
<keyword evidence="5" id="KW-1133">Transmembrane helix</keyword>
<keyword evidence="5" id="KW-0472">Membrane</keyword>
<evidence type="ECO:0000256" key="2">
    <source>
        <dbReference type="ARBA" id="ARBA00022676"/>
    </source>
</evidence>
<keyword evidence="4" id="KW-0802">TPR repeat</keyword>
<evidence type="ECO:0000313" key="7">
    <source>
        <dbReference type="Proteomes" id="UP000001175"/>
    </source>
</evidence>
<dbReference type="InterPro" id="IPR051939">
    <property type="entry name" value="Glycosyltr_41/O-GlcNAc_trsf"/>
</dbReference>
<protein>
    <submittedName>
        <fullName evidence="6">Photosystem I assembly related protein</fullName>
    </submittedName>
</protein>
<evidence type="ECO:0000256" key="3">
    <source>
        <dbReference type="ARBA" id="ARBA00022679"/>
    </source>
</evidence>
<dbReference type="eggNOG" id="COG0457">
    <property type="taxonomic scope" value="Bacteria"/>
</dbReference>
<feature type="repeat" description="TPR" evidence="4">
    <location>
        <begin position="90"/>
        <end position="123"/>
    </location>
</feature>
<evidence type="ECO:0000256" key="1">
    <source>
        <dbReference type="ARBA" id="ARBA00004922"/>
    </source>
</evidence>
<feature type="repeat" description="TPR" evidence="4">
    <location>
        <begin position="124"/>
        <end position="157"/>
    </location>
</feature>
<dbReference type="Proteomes" id="UP000001175">
    <property type="component" value="Chromosome"/>
</dbReference>
<keyword evidence="5" id="KW-0812">Transmembrane</keyword>
<gene>
    <name evidence="6" type="primary">ycf37</name>
    <name evidence="6" type="ordered locus">syc0278_d</name>
</gene>
<dbReference type="Pfam" id="PF13414">
    <property type="entry name" value="TPR_11"/>
    <property type="match status" value="1"/>
</dbReference>
<accession>A0A0H3JZR0</accession>
<dbReference type="Gene3D" id="1.25.40.10">
    <property type="entry name" value="Tetratricopeptide repeat domain"/>
    <property type="match status" value="1"/>
</dbReference>
<dbReference type="SMART" id="SM00028">
    <property type="entry name" value="TPR"/>
    <property type="match status" value="3"/>
</dbReference>
<dbReference type="KEGG" id="syc:syc0278_d"/>
<dbReference type="InterPro" id="IPR011990">
    <property type="entry name" value="TPR-like_helical_dom_sf"/>
</dbReference>
<dbReference type="PROSITE" id="PS50293">
    <property type="entry name" value="TPR_REGION"/>
    <property type="match status" value="1"/>
</dbReference>
<dbReference type="SUPFAM" id="SSF48452">
    <property type="entry name" value="TPR-like"/>
    <property type="match status" value="1"/>
</dbReference>
<dbReference type="RefSeq" id="WP_011242592.1">
    <property type="nucleotide sequence ID" value="NC_006576.1"/>
</dbReference>
<dbReference type="GO" id="GO:0016757">
    <property type="term" value="F:glycosyltransferase activity"/>
    <property type="evidence" value="ECO:0007669"/>
    <property type="project" value="UniProtKB-KW"/>
</dbReference>
<dbReference type="AlphaFoldDB" id="A0A0H3JZR0"/>
<sequence length="175" mass="19739">MDGTPTLYLFALIGLLGTAAWFVFRQVLKTRRTEVDFSRLQQQLSQGRGAAEDHYRLGSIFLEKKLYGPAIAQFQLALKDKNLTDPVGLALLYNALGYAYAAQEQFDLAIRQYKEALEQQPDYVTALNNLGFAYEKKQLLSQAIATYESVLALEPNNRTAQRRSQSLQQRVSPST</sequence>
<reference evidence="6 7" key="1">
    <citation type="journal article" date="2007" name="Photosyn. Res.">
        <title>Complete nucleotide sequence of the freshwater unicellular cyanobacterium Synechococcus elongatus PCC 6301 chromosome: gene content and organization.</title>
        <authorList>
            <person name="Sugita C."/>
            <person name="Ogata K."/>
            <person name="Shikata M."/>
            <person name="Jikuya H."/>
            <person name="Takano J."/>
            <person name="Furumichi M."/>
            <person name="Kanehisa M."/>
            <person name="Omata T."/>
            <person name="Sugiura M."/>
            <person name="Sugita M."/>
        </authorList>
    </citation>
    <scope>NUCLEOTIDE SEQUENCE [LARGE SCALE GENOMIC DNA]</scope>
    <source>
        <strain evidence="7">ATCC 27144 / PCC 6301 / SAUG 1402/1</strain>
    </source>
</reference>
<dbReference type="PANTHER" id="PTHR44835:SF1">
    <property type="entry name" value="PROTEIN O-GLCNAC TRANSFERASE"/>
    <property type="match status" value="1"/>
</dbReference>
<keyword evidence="2" id="KW-0328">Glycosyltransferase</keyword>
<name>A0A0H3JZR0_SYNP6</name>
<dbReference type="GeneID" id="72430135"/>
<dbReference type="EMBL" id="AP008231">
    <property type="protein sequence ID" value="BAD78468.1"/>
    <property type="molecule type" value="Genomic_DNA"/>
</dbReference>